<dbReference type="InterPro" id="IPR022085">
    <property type="entry name" value="OpdG"/>
</dbReference>
<evidence type="ECO:0000313" key="1">
    <source>
        <dbReference type="EMBL" id="KAJ5520371.1"/>
    </source>
</evidence>
<dbReference type="Proteomes" id="UP001149954">
    <property type="component" value="Unassembled WGS sequence"/>
</dbReference>
<dbReference type="EMBL" id="JAPWDS010000001">
    <property type="protein sequence ID" value="KAJ5520371.1"/>
    <property type="molecule type" value="Genomic_DNA"/>
</dbReference>
<keyword evidence="2" id="KW-1185">Reference proteome</keyword>
<name>A0A9W9Y539_9EURO</name>
<protein>
    <submittedName>
        <fullName evidence="1">Uncharacterized protein</fullName>
    </submittedName>
</protein>
<sequence>MWDEMLKLTRAEDSKEFKLFEALVNGEVTIDDAVQWVINRTMDRLESYGPEGTIEKADEITFIAILELAMQIDTTQYGPLVGFLGGLKLYNAVDSSTGLILKTQDGSRVWSHLPSLTFWAREIWNDRMTQLCDPGMEPDQQIRWAKLNIFLAQSTQAAEVEYNSSLQAWISNAMDLSHMGLCGLRHVFEEGIPSEQVVSTAGLISVCYWLICAGDRLWENVLNGRKYNKYDGRPGELYYNRGWKGFELERWDIWVQGLRDAKAVCTSSQGLVEDLIDRALSKIDDVMSNEISSSSVLSVLKK</sequence>
<comment type="caution">
    <text evidence="1">The sequence shown here is derived from an EMBL/GenBank/DDBJ whole genome shotgun (WGS) entry which is preliminary data.</text>
</comment>
<dbReference type="AlphaFoldDB" id="A0A9W9Y539"/>
<evidence type="ECO:0000313" key="2">
    <source>
        <dbReference type="Proteomes" id="UP001149954"/>
    </source>
</evidence>
<gene>
    <name evidence="1" type="ORF">N7463_000824</name>
</gene>
<dbReference type="PANTHER" id="PTHR38797:SF6">
    <property type="match status" value="1"/>
</dbReference>
<dbReference type="PANTHER" id="PTHR38797">
    <property type="entry name" value="NUCLEAR PORE COMPLEX PROTEIN NUP85-RELATED"/>
    <property type="match status" value="1"/>
</dbReference>
<reference evidence="1" key="1">
    <citation type="submission" date="2022-12" db="EMBL/GenBank/DDBJ databases">
        <authorList>
            <person name="Petersen C."/>
        </authorList>
    </citation>
    <scope>NUCLEOTIDE SEQUENCE</scope>
    <source>
        <strain evidence="1">IBT 29495</strain>
    </source>
</reference>
<reference evidence="1" key="2">
    <citation type="journal article" date="2023" name="IMA Fungus">
        <title>Comparative genomic study of the Penicillium genus elucidates a diverse pangenome and 15 lateral gene transfer events.</title>
        <authorList>
            <person name="Petersen C."/>
            <person name="Sorensen T."/>
            <person name="Nielsen M.R."/>
            <person name="Sondergaard T.E."/>
            <person name="Sorensen J.L."/>
            <person name="Fitzpatrick D.A."/>
            <person name="Frisvad J.C."/>
            <person name="Nielsen K.L."/>
        </authorList>
    </citation>
    <scope>NUCLEOTIDE SEQUENCE</scope>
    <source>
        <strain evidence="1">IBT 29495</strain>
    </source>
</reference>
<dbReference type="InterPro" id="IPR053204">
    <property type="entry name" value="Oxopyrrolidines_Biosynth-assoc"/>
</dbReference>
<dbReference type="Pfam" id="PF12311">
    <property type="entry name" value="DUF3632"/>
    <property type="match status" value="1"/>
</dbReference>
<organism evidence="1 2">
    <name type="scientific">Penicillium fimorum</name>
    <dbReference type="NCBI Taxonomy" id="1882269"/>
    <lineage>
        <taxon>Eukaryota</taxon>
        <taxon>Fungi</taxon>
        <taxon>Dikarya</taxon>
        <taxon>Ascomycota</taxon>
        <taxon>Pezizomycotina</taxon>
        <taxon>Eurotiomycetes</taxon>
        <taxon>Eurotiomycetidae</taxon>
        <taxon>Eurotiales</taxon>
        <taxon>Aspergillaceae</taxon>
        <taxon>Penicillium</taxon>
    </lineage>
</organism>
<proteinExistence type="predicted"/>
<accession>A0A9W9Y539</accession>
<dbReference type="OrthoDB" id="3350591at2759"/>